<keyword evidence="7" id="KW-0187">Copper transport</keyword>
<keyword evidence="10 14" id="KW-1133">Transmembrane helix</keyword>
<dbReference type="PANTHER" id="PTHR43520">
    <property type="entry name" value="ATP7, ISOFORM B"/>
    <property type="match status" value="1"/>
</dbReference>
<proteinExistence type="inferred from homology"/>
<dbReference type="Gene3D" id="3.40.50.1000">
    <property type="entry name" value="HAD superfamily/HAD-like"/>
    <property type="match status" value="1"/>
</dbReference>
<dbReference type="SUPFAM" id="SSF81653">
    <property type="entry name" value="Calcium ATPase, transduction domain A"/>
    <property type="match status" value="1"/>
</dbReference>
<dbReference type="NCBIfam" id="TIGR01525">
    <property type="entry name" value="ATPase-IB_hvy"/>
    <property type="match status" value="1"/>
</dbReference>
<dbReference type="InterPro" id="IPR018303">
    <property type="entry name" value="ATPase_P-typ_P_site"/>
</dbReference>
<evidence type="ECO:0000256" key="11">
    <source>
        <dbReference type="ARBA" id="ARBA00023008"/>
    </source>
</evidence>
<reference evidence="17 18" key="1">
    <citation type="journal article" date="2015" name="Genome Announc.">
        <title>Expanding the biotechnology potential of lactobacilli through comparative genomics of 213 strains and associated genera.</title>
        <authorList>
            <person name="Sun Z."/>
            <person name="Harris H.M."/>
            <person name="McCann A."/>
            <person name="Guo C."/>
            <person name="Argimon S."/>
            <person name="Zhang W."/>
            <person name="Yang X."/>
            <person name="Jeffery I.B."/>
            <person name="Cooney J.C."/>
            <person name="Kagawa T.F."/>
            <person name="Liu W."/>
            <person name="Song Y."/>
            <person name="Salvetti E."/>
            <person name="Wrobel A."/>
            <person name="Rasinkangas P."/>
            <person name="Parkhill J."/>
            <person name="Rea M.C."/>
            <person name="O'Sullivan O."/>
            <person name="Ritari J."/>
            <person name="Douillard F.P."/>
            <person name="Paul Ross R."/>
            <person name="Yang R."/>
            <person name="Briner A.E."/>
            <person name="Felis G.E."/>
            <person name="de Vos W.M."/>
            <person name="Barrangou R."/>
            <person name="Klaenhammer T.R."/>
            <person name="Caufield P.W."/>
            <person name="Cui Y."/>
            <person name="Zhang H."/>
            <person name="O'Toole P.W."/>
        </authorList>
    </citation>
    <scope>NUCLEOTIDE SEQUENCE [LARGE SCALE GENOMIC DNA]</scope>
    <source>
        <strain evidence="17 18">DSM 20410</strain>
    </source>
</reference>
<feature type="transmembrane region" description="Helical" evidence="14">
    <location>
        <begin position="748"/>
        <end position="767"/>
    </location>
</feature>
<dbReference type="InterPro" id="IPR023298">
    <property type="entry name" value="ATPase_P-typ_TM_dom_sf"/>
</dbReference>
<feature type="transmembrane region" description="Helical" evidence="14">
    <location>
        <begin position="132"/>
        <end position="153"/>
    </location>
</feature>
<feature type="region of interest" description="Disordered" evidence="15">
    <location>
        <begin position="1"/>
        <end position="25"/>
    </location>
</feature>
<evidence type="ECO:0000256" key="1">
    <source>
        <dbReference type="ARBA" id="ARBA00004127"/>
    </source>
</evidence>
<dbReference type="InterPro" id="IPR008250">
    <property type="entry name" value="ATPase_P-typ_transduc_dom_A_sf"/>
</dbReference>
<dbReference type="PRINTS" id="PR00119">
    <property type="entry name" value="CATATPASE"/>
</dbReference>
<evidence type="ECO:0000256" key="4">
    <source>
        <dbReference type="ARBA" id="ARBA00022692"/>
    </source>
</evidence>
<dbReference type="RefSeq" id="WP_236697707.1">
    <property type="nucleotide sequence ID" value="NZ_BJLU01000017.1"/>
</dbReference>
<evidence type="ECO:0000259" key="16">
    <source>
        <dbReference type="Pfam" id="PF00122"/>
    </source>
</evidence>
<evidence type="ECO:0000256" key="2">
    <source>
        <dbReference type="ARBA" id="ARBA00006024"/>
    </source>
</evidence>
<organism evidence="17 18">
    <name type="scientific">Weissella viridescens</name>
    <name type="common">Lactobacillus viridescens</name>
    <dbReference type="NCBI Taxonomy" id="1629"/>
    <lineage>
        <taxon>Bacteria</taxon>
        <taxon>Bacillati</taxon>
        <taxon>Bacillota</taxon>
        <taxon>Bacilli</taxon>
        <taxon>Lactobacillales</taxon>
        <taxon>Lactobacillaceae</taxon>
        <taxon>Weissella</taxon>
    </lineage>
</organism>
<keyword evidence="7" id="KW-0406">Ion transport</keyword>
<dbReference type="InterPro" id="IPR036412">
    <property type="entry name" value="HAD-like_sf"/>
</dbReference>
<keyword evidence="4 14" id="KW-0812">Transmembrane</keyword>
<dbReference type="InterPro" id="IPR023299">
    <property type="entry name" value="ATPase_P-typ_cyto_dom_N"/>
</dbReference>
<sequence length="770" mass="83612">MKHPDEKNMSNMNMKHDDHDMSGMDMKHDDHDMSGMDMKHDDHDMAGMDMKHDDHDMSDMDMKHANHDMSGMDMKHDDHDMSGMDMKHDDHDMADMDMKHANHDMTGMDMSHGDMMMPGGHMMHMGNMKQKLWVSLCLTVPILIFSPMMGMKMPFTVTGVPGQNWLVLIFGTILFFYGGSPFFSGAKSELADKKPAMMTLITLGISVAYFYSVYATVMNALHPSMHVMDFFWELASLIDIMLIGHIIEMNTVMKAGSAVDSLAKLVPKKAHLETPSGETKDVNVEDLKSEDVVLVKENERVPADGQIVSGTPILDESLLTGESAGVHKHQGDKVVGGSQNQNQSFTMKVTQGDDGGFLAQVQKLVANAQNNKSNTENLANKVAGWLFYAATGIAIVAAIYWTWTRGFSYALPIVVTVLITACPHALGLAIPLVASRMTGLAAKHGLLIQNRNALESINDVKYVMMDKTGTLTEGRFKVQDVTVLDQDYSKSDVLKYAAALEQGSTHPLATGIVEAAGNTTLPTVQDFKNIPGTGVTGSIDGQAMAVVNRNYLDAQGIQVDKAAYLRQTQAGYSVSFLLIDQKAVAMISEGDAVKAGTADFIKTLKKMGYTPVMLTGDNEQAAKKVAGVIGIDLVHAELKPNDKIHYVTKYQKEAGVMMVGDGVNDSPALAQATIGVAIGAGTDVAISAADVILVNSNPTDIIDLIKLAKNTRRKMIENLWWGAGYNIIALPLAAGVLIPLGFRLDPMMGAVLMSLSTIIVAINAMTLRIK</sequence>
<feature type="transmembrane region" description="Helical" evidence="14">
    <location>
        <begin position="719"/>
        <end position="742"/>
    </location>
</feature>
<dbReference type="InterPro" id="IPR023214">
    <property type="entry name" value="HAD_sf"/>
</dbReference>
<dbReference type="Pfam" id="PF00122">
    <property type="entry name" value="E1-E2_ATPase"/>
    <property type="match status" value="1"/>
</dbReference>
<keyword evidence="5 14" id="KW-0479">Metal-binding</keyword>
<dbReference type="PATRIC" id="fig|1629.5.peg.1461"/>
<accession>A0A0R2GYN0</accession>
<dbReference type="SUPFAM" id="SSF56784">
    <property type="entry name" value="HAD-like"/>
    <property type="match status" value="1"/>
</dbReference>
<dbReference type="GO" id="GO:0012505">
    <property type="term" value="C:endomembrane system"/>
    <property type="evidence" value="ECO:0007669"/>
    <property type="project" value="UniProtKB-SubCell"/>
</dbReference>
<evidence type="ECO:0000313" key="18">
    <source>
        <dbReference type="Proteomes" id="UP000051992"/>
    </source>
</evidence>
<dbReference type="SUPFAM" id="SSF81665">
    <property type="entry name" value="Calcium ATPase, transmembrane domain M"/>
    <property type="match status" value="1"/>
</dbReference>
<keyword evidence="7" id="KW-0813">Transport</keyword>
<dbReference type="SFLD" id="SFLDF00027">
    <property type="entry name" value="p-type_atpase"/>
    <property type="match status" value="1"/>
</dbReference>
<comment type="caution">
    <text evidence="17">The sequence shown here is derived from an EMBL/GenBank/DDBJ whole genome shotgun (WGS) entry which is preliminary data.</text>
</comment>
<dbReference type="Proteomes" id="UP000051992">
    <property type="component" value="Unassembled WGS sequence"/>
</dbReference>
<name>A0A0R2GYN0_WEIVI</name>
<protein>
    <recommendedName>
        <fullName evidence="3">P-type Cu(+) transporter</fullName>
        <ecNumber evidence="3">7.2.2.8</ecNumber>
    </recommendedName>
</protein>
<dbReference type="GO" id="GO:0005886">
    <property type="term" value="C:plasma membrane"/>
    <property type="evidence" value="ECO:0007669"/>
    <property type="project" value="UniProtKB-SubCell"/>
</dbReference>
<feature type="transmembrane region" description="Helical" evidence="14">
    <location>
        <begin position="382"/>
        <end position="403"/>
    </location>
</feature>
<keyword evidence="6 14" id="KW-0547">Nucleotide-binding</keyword>
<evidence type="ECO:0000256" key="10">
    <source>
        <dbReference type="ARBA" id="ARBA00022989"/>
    </source>
</evidence>
<dbReference type="GO" id="GO:0016887">
    <property type="term" value="F:ATP hydrolysis activity"/>
    <property type="evidence" value="ECO:0007669"/>
    <property type="project" value="InterPro"/>
</dbReference>
<keyword evidence="18" id="KW-1185">Reference proteome</keyword>
<keyword evidence="11" id="KW-0186">Copper</keyword>
<keyword evidence="12 14" id="KW-0472">Membrane</keyword>
<feature type="transmembrane region" description="Helical" evidence="14">
    <location>
        <begin position="230"/>
        <end position="247"/>
    </location>
</feature>
<dbReference type="InterPro" id="IPR044492">
    <property type="entry name" value="P_typ_ATPase_HD_dom"/>
</dbReference>
<comment type="similarity">
    <text evidence="2 14">Belongs to the cation transport ATPase (P-type) (TC 3.A.3) family. Type IB subfamily.</text>
</comment>
<dbReference type="EMBL" id="JQBM01000005">
    <property type="protein sequence ID" value="KRN45858.1"/>
    <property type="molecule type" value="Genomic_DNA"/>
</dbReference>
<evidence type="ECO:0000256" key="8">
    <source>
        <dbReference type="ARBA" id="ARBA00022840"/>
    </source>
</evidence>
<evidence type="ECO:0000256" key="14">
    <source>
        <dbReference type="RuleBase" id="RU362081"/>
    </source>
</evidence>
<evidence type="ECO:0000256" key="15">
    <source>
        <dbReference type="SAM" id="MobiDB-lite"/>
    </source>
</evidence>
<keyword evidence="8 14" id="KW-0067">ATP-binding</keyword>
<dbReference type="Pfam" id="PF00702">
    <property type="entry name" value="Hydrolase"/>
    <property type="match status" value="1"/>
</dbReference>
<dbReference type="SFLD" id="SFLDS00003">
    <property type="entry name" value="Haloacid_Dehalogenase"/>
    <property type="match status" value="1"/>
</dbReference>
<dbReference type="GO" id="GO:0140581">
    <property type="term" value="F:P-type monovalent copper transporter activity"/>
    <property type="evidence" value="ECO:0007669"/>
    <property type="project" value="UniProtKB-EC"/>
</dbReference>
<dbReference type="InterPro" id="IPR027256">
    <property type="entry name" value="P-typ_ATPase_IB"/>
</dbReference>
<dbReference type="GO" id="GO:0055070">
    <property type="term" value="P:copper ion homeostasis"/>
    <property type="evidence" value="ECO:0007669"/>
    <property type="project" value="TreeGrafter"/>
</dbReference>
<evidence type="ECO:0000256" key="12">
    <source>
        <dbReference type="ARBA" id="ARBA00023136"/>
    </source>
</evidence>
<feature type="transmembrane region" description="Helical" evidence="14">
    <location>
        <begin position="409"/>
        <end position="434"/>
    </location>
</feature>
<evidence type="ECO:0000256" key="3">
    <source>
        <dbReference type="ARBA" id="ARBA00012517"/>
    </source>
</evidence>
<dbReference type="Gene3D" id="3.40.1110.10">
    <property type="entry name" value="Calcium-transporting ATPase, cytoplasmic domain N"/>
    <property type="match status" value="1"/>
</dbReference>
<dbReference type="PROSITE" id="PS00154">
    <property type="entry name" value="ATPASE_E1_E2"/>
    <property type="match status" value="1"/>
</dbReference>
<evidence type="ECO:0000256" key="13">
    <source>
        <dbReference type="ARBA" id="ARBA00049289"/>
    </source>
</evidence>
<dbReference type="NCBIfam" id="TIGR01511">
    <property type="entry name" value="ATPase-IB1_Cu"/>
    <property type="match status" value="1"/>
</dbReference>
<comment type="catalytic activity">
    <reaction evidence="13">
        <text>Cu(+)(in) + ATP + H2O = Cu(+)(out) + ADP + phosphate + H(+)</text>
        <dbReference type="Rhea" id="RHEA:25792"/>
        <dbReference type="ChEBI" id="CHEBI:15377"/>
        <dbReference type="ChEBI" id="CHEBI:15378"/>
        <dbReference type="ChEBI" id="CHEBI:30616"/>
        <dbReference type="ChEBI" id="CHEBI:43474"/>
        <dbReference type="ChEBI" id="CHEBI:49552"/>
        <dbReference type="ChEBI" id="CHEBI:456216"/>
        <dbReference type="EC" id="7.2.2.8"/>
    </reaction>
</comment>
<dbReference type="InterPro" id="IPR001757">
    <property type="entry name" value="P_typ_ATPase"/>
</dbReference>
<dbReference type="SFLD" id="SFLDG00002">
    <property type="entry name" value="C1.7:_P-type_atpase_like"/>
    <property type="match status" value="1"/>
</dbReference>
<dbReference type="PRINTS" id="PR00120">
    <property type="entry name" value="HATPASE"/>
</dbReference>
<feature type="transmembrane region" description="Helical" evidence="14">
    <location>
        <begin position="196"/>
        <end position="218"/>
    </location>
</feature>
<comment type="subcellular location">
    <subcellularLocation>
        <location evidence="14">Cell membrane</location>
    </subcellularLocation>
    <subcellularLocation>
        <location evidence="1">Endomembrane system</location>
        <topology evidence="1">Multi-pass membrane protein</topology>
    </subcellularLocation>
</comment>
<feature type="domain" description="P-type ATPase A" evidence="16">
    <location>
        <begin position="265"/>
        <end position="365"/>
    </location>
</feature>
<dbReference type="InterPro" id="IPR059000">
    <property type="entry name" value="ATPase_P-type_domA"/>
</dbReference>
<gene>
    <name evidence="17" type="ORF">IV50_GL001447</name>
</gene>
<evidence type="ECO:0000256" key="6">
    <source>
        <dbReference type="ARBA" id="ARBA00022741"/>
    </source>
</evidence>
<dbReference type="GO" id="GO:0005524">
    <property type="term" value="F:ATP binding"/>
    <property type="evidence" value="ECO:0007669"/>
    <property type="project" value="UniProtKB-UniRule"/>
</dbReference>
<keyword evidence="9" id="KW-1278">Translocase</keyword>
<dbReference type="GO" id="GO:0043682">
    <property type="term" value="F:P-type divalent copper transporter activity"/>
    <property type="evidence" value="ECO:0007669"/>
    <property type="project" value="TreeGrafter"/>
</dbReference>
<dbReference type="NCBIfam" id="TIGR01494">
    <property type="entry name" value="ATPase_P-type"/>
    <property type="match status" value="2"/>
</dbReference>
<feature type="transmembrane region" description="Helical" evidence="14">
    <location>
        <begin position="165"/>
        <end position="184"/>
    </location>
</feature>
<evidence type="ECO:0000256" key="9">
    <source>
        <dbReference type="ARBA" id="ARBA00022967"/>
    </source>
</evidence>
<evidence type="ECO:0000256" key="5">
    <source>
        <dbReference type="ARBA" id="ARBA00022723"/>
    </source>
</evidence>
<dbReference type="Gene3D" id="2.70.150.10">
    <property type="entry name" value="Calcium-transporting ATPase, cytoplasmic transduction domain A"/>
    <property type="match status" value="1"/>
</dbReference>
<evidence type="ECO:0000256" key="7">
    <source>
        <dbReference type="ARBA" id="ARBA00022796"/>
    </source>
</evidence>
<evidence type="ECO:0000313" key="17">
    <source>
        <dbReference type="EMBL" id="KRN45858.1"/>
    </source>
</evidence>
<dbReference type="AlphaFoldDB" id="A0A0R2GYN0"/>
<dbReference type="GO" id="GO:0005507">
    <property type="term" value="F:copper ion binding"/>
    <property type="evidence" value="ECO:0007669"/>
    <property type="project" value="TreeGrafter"/>
</dbReference>
<dbReference type="EC" id="7.2.2.8" evidence="3"/>
<dbReference type="PANTHER" id="PTHR43520:SF8">
    <property type="entry name" value="P-TYPE CU(+) TRANSPORTER"/>
    <property type="match status" value="1"/>
</dbReference>
<keyword evidence="14" id="KW-1003">Cell membrane</keyword>